<proteinExistence type="predicted"/>
<reference evidence="1" key="1">
    <citation type="journal article" date="2020" name="Fungal Divers.">
        <title>Resolving the Mortierellaceae phylogeny through synthesis of multi-gene phylogenetics and phylogenomics.</title>
        <authorList>
            <person name="Vandepol N."/>
            <person name="Liber J."/>
            <person name="Desiro A."/>
            <person name="Na H."/>
            <person name="Kennedy M."/>
            <person name="Barry K."/>
            <person name="Grigoriev I.V."/>
            <person name="Miller A.N."/>
            <person name="O'Donnell K."/>
            <person name="Stajich J.E."/>
            <person name="Bonito G."/>
        </authorList>
    </citation>
    <scope>NUCLEOTIDE SEQUENCE</scope>
    <source>
        <strain evidence="1">MES-2147</strain>
    </source>
</reference>
<organism evidence="1 2">
    <name type="scientific">Modicella reniformis</name>
    <dbReference type="NCBI Taxonomy" id="1440133"/>
    <lineage>
        <taxon>Eukaryota</taxon>
        <taxon>Fungi</taxon>
        <taxon>Fungi incertae sedis</taxon>
        <taxon>Mucoromycota</taxon>
        <taxon>Mortierellomycotina</taxon>
        <taxon>Mortierellomycetes</taxon>
        <taxon>Mortierellales</taxon>
        <taxon>Mortierellaceae</taxon>
        <taxon>Modicella</taxon>
    </lineage>
</organism>
<evidence type="ECO:0000313" key="2">
    <source>
        <dbReference type="Proteomes" id="UP000749646"/>
    </source>
</evidence>
<dbReference type="EMBL" id="JAAAHW010003213">
    <property type="protein sequence ID" value="KAF9986723.1"/>
    <property type="molecule type" value="Genomic_DNA"/>
</dbReference>
<protein>
    <submittedName>
        <fullName evidence="1">Uncharacterized protein</fullName>
    </submittedName>
</protein>
<gene>
    <name evidence="1" type="ORF">BGZ65_006516</name>
</gene>
<evidence type="ECO:0000313" key="1">
    <source>
        <dbReference type="EMBL" id="KAF9986723.1"/>
    </source>
</evidence>
<comment type="caution">
    <text evidence="1">The sequence shown here is derived from an EMBL/GenBank/DDBJ whole genome shotgun (WGS) entry which is preliminary data.</text>
</comment>
<sequence>MSTLTILRVRGSYLSLDDLVHESSRELTTSGSREPFVPPSWVCSKLQELMVYIEKPVSKTIVHSFLEPRDKRGSSINAYIGKLAISIAFQVGGLCKALKSLKALKTLSIFWKRAVYRTIRSISFEYADGQLRKKKEMLIQLALKERTGLDRRFVHTEDSDDDYAEPEDLDLDLDWPLDVDRKKFHKSGKLYLRQSLRGGAEWFNAYPKE</sequence>
<dbReference type="AlphaFoldDB" id="A0A9P6MB55"/>
<keyword evidence="2" id="KW-1185">Reference proteome</keyword>
<accession>A0A9P6MB55</accession>
<dbReference type="Proteomes" id="UP000749646">
    <property type="component" value="Unassembled WGS sequence"/>
</dbReference>
<name>A0A9P6MB55_9FUNG</name>